<dbReference type="Gene3D" id="3.40.50.150">
    <property type="entry name" value="Vaccinia Virus protein VP39"/>
    <property type="match status" value="1"/>
</dbReference>
<dbReference type="InterPro" id="IPR029063">
    <property type="entry name" value="SAM-dependent_MTases_sf"/>
</dbReference>
<protein>
    <submittedName>
        <fullName evidence="1">Methyltransferase</fullName>
    </submittedName>
</protein>
<comment type="caution">
    <text evidence="1">The sequence shown here is derived from an EMBL/GenBank/DDBJ whole genome shotgun (WGS) entry which is preliminary data.</text>
</comment>
<dbReference type="GO" id="GO:0032259">
    <property type="term" value="P:methylation"/>
    <property type="evidence" value="ECO:0007669"/>
    <property type="project" value="UniProtKB-KW"/>
</dbReference>
<accession>A0ABY2LV49</accession>
<organism evidence="1 2">
    <name type="scientific">Leptospira montravelensis</name>
    <dbReference type="NCBI Taxonomy" id="2484961"/>
    <lineage>
        <taxon>Bacteria</taxon>
        <taxon>Pseudomonadati</taxon>
        <taxon>Spirochaetota</taxon>
        <taxon>Spirochaetia</taxon>
        <taxon>Leptospirales</taxon>
        <taxon>Leptospiraceae</taxon>
        <taxon>Leptospira</taxon>
    </lineage>
</organism>
<evidence type="ECO:0000313" key="1">
    <source>
        <dbReference type="EMBL" id="TGL05588.1"/>
    </source>
</evidence>
<dbReference type="EMBL" id="RQFO01000004">
    <property type="protein sequence ID" value="TGL05588.1"/>
    <property type="molecule type" value="Genomic_DNA"/>
</dbReference>
<name>A0ABY2LV49_9LEPT</name>
<dbReference type="GO" id="GO:0008168">
    <property type="term" value="F:methyltransferase activity"/>
    <property type="evidence" value="ECO:0007669"/>
    <property type="project" value="UniProtKB-KW"/>
</dbReference>
<evidence type="ECO:0000313" key="2">
    <source>
        <dbReference type="Proteomes" id="UP000297465"/>
    </source>
</evidence>
<reference evidence="2" key="1">
    <citation type="journal article" date="2019" name="PLoS Negl. Trop. Dis.">
        <title>Revisiting the worldwide diversity of Leptospira species in the environment.</title>
        <authorList>
            <person name="Vincent A.T."/>
            <person name="Schiettekatte O."/>
            <person name="Bourhy P."/>
            <person name="Veyrier F.J."/>
            <person name="Picardeau M."/>
        </authorList>
    </citation>
    <scope>NUCLEOTIDE SEQUENCE [LARGE SCALE GENOMIC DNA]</scope>
    <source>
        <strain evidence="2">201800278</strain>
    </source>
</reference>
<keyword evidence="1" id="KW-0489">Methyltransferase</keyword>
<keyword evidence="1" id="KW-0808">Transferase</keyword>
<dbReference type="CDD" id="cd02440">
    <property type="entry name" value="AdoMet_MTases"/>
    <property type="match status" value="1"/>
</dbReference>
<keyword evidence="2" id="KW-1185">Reference proteome</keyword>
<dbReference type="Proteomes" id="UP000297465">
    <property type="component" value="Unassembled WGS sequence"/>
</dbReference>
<dbReference type="RefSeq" id="WP_135569230.1">
    <property type="nucleotide sequence ID" value="NZ_RQFN01000011.1"/>
</dbReference>
<sequence length="207" mass="24052">MRNQFLSQRKKMVVGDPMTDELWDSYLPKKFQLLSPYQWTPISVIERTWNYLSKDKVTSVVDLGSGVGKFCIYLSKVSNHSIDILGIENREELLKISESLKEIWNTPDVNFKNTDFLNEFPTGHSHYFCFNPLYETMKGSHSIDSSKKKSAHQFLKDLEILKQKLFLLSPGTKLITFHGFGGSYLPGFRIILKEEINSGEYLIWERE</sequence>
<dbReference type="SUPFAM" id="SSF53335">
    <property type="entry name" value="S-adenosyl-L-methionine-dependent methyltransferases"/>
    <property type="match status" value="1"/>
</dbReference>
<gene>
    <name evidence="1" type="ORF">EHQ31_02400</name>
</gene>
<proteinExistence type="predicted"/>